<keyword evidence="2" id="KW-1185">Reference proteome</keyword>
<evidence type="ECO:0000313" key="1">
    <source>
        <dbReference type="EMBL" id="MET1256857.1"/>
    </source>
</evidence>
<dbReference type="InterPro" id="IPR014710">
    <property type="entry name" value="RmlC-like_jellyroll"/>
</dbReference>
<accession>A0ABV2BY62</accession>
<dbReference type="SUPFAM" id="SSF51182">
    <property type="entry name" value="RmlC-like cupins"/>
    <property type="match status" value="2"/>
</dbReference>
<comment type="caution">
    <text evidence="1">The sequence shown here is derived from an EMBL/GenBank/DDBJ whole genome shotgun (WGS) entry which is preliminary data.</text>
</comment>
<reference evidence="1 2" key="1">
    <citation type="submission" date="2024-06" db="EMBL/GenBank/DDBJ databases">
        <authorList>
            <person name="Li F."/>
        </authorList>
    </citation>
    <scope>NUCLEOTIDE SEQUENCE [LARGE SCALE GENOMIC DNA]</scope>
    <source>
        <strain evidence="1 2">GXAS 311</strain>
    </source>
</reference>
<dbReference type="CDD" id="cd20303">
    <property type="entry name" value="cupin_ChrR_1"/>
    <property type="match status" value="2"/>
</dbReference>
<dbReference type="InterPro" id="IPR011051">
    <property type="entry name" value="RmlC_Cupin_sf"/>
</dbReference>
<dbReference type="Proteomes" id="UP001548189">
    <property type="component" value="Unassembled WGS sequence"/>
</dbReference>
<evidence type="ECO:0000313" key="2">
    <source>
        <dbReference type="Proteomes" id="UP001548189"/>
    </source>
</evidence>
<dbReference type="InterPro" id="IPR025979">
    <property type="entry name" value="ChrR-like_cupin_dom"/>
</dbReference>
<dbReference type="EMBL" id="JBEVCJ010000029">
    <property type="protein sequence ID" value="MET1256857.1"/>
    <property type="molecule type" value="Genomic_DNA"/>
</dbReference>
<gene>
    <name evidence="1" type="ORF">ABVT43_17070</name>
</gene>
<dbReference type="Pfam" id="PF12973">
    <property type="entry name" value="Cupin_7"/>
    <property type="match status" value="2"/>
</dbReference>
<name>A0ABV2BY62_9GAMM</name>
<dbReference type="Gene3D" id="2.60.120.10">
    <property type="entry name" value="Jelly Rolls"/>
    <property type="match status" value="1"/>
</dbReference>
<sequence length="226" mass="25586">MRLNADFNQRVVIKPDNYQWVQSPMPGVERMMLDRVGGEVARATSLVRYAPNSQFTQHSHGGGEEFLVLAGIFSDEHGDYPEGTYVRNPIGTSHTPQIGEHGATILVKLHQFSQQDTQQKQINIHQSHWQPGLVEGLSVLSLHQFENEHVAMVKWQPNTQFQFHQHWGGEEIFVLSGHFFDEHGDYPAGTWIRNPHLSTHHPFTKEQGATIIVKTGHLLSAKQSDS</sequence>
<protein>
    <submittedName>
        <fullName evidence="1">Cupin domain-containing protein</fullName>
    </submittedName>
</protein>
<organism evidence="1 2">
    <name type="scientific">Aliikangiella maris</name>
    <dbReference type="NCBI Taxonomy" id="3162458"/>
    <lineage>
        <taxon>Bacteria</taxon>
        <taxon>Pseudomonadati</taxon>
        <taxon>Pseudomonadota</taxon>
        <taxon>Gammaproteobacteria</taxon>
        <taxon>Oceanospirillales</taxon>
        <taxon>Pleioneaceae</taxon>
        <taxon>Aliikangiella</taxon>
    </lineage>
</organism>
<proteinExistence type="predicted"/>